<evidence type="ECO:0000313" key="2">
    <source>
        <dbReference type="EMBL" id="QEK13021.1"/>
    </source>
</evidence>
<dbReference type="EMBL" id="CP042243">
    <property type="protein sequence ID" value="QEK13021.1"/>
    <property type="molecule type" value="Genomic_DNA"/>
</dbReference>
<reference evidence="2 3" key="1">
    <citation type="submission" date="2019-07" db="EMBL/GenBank/DDBJ databases">
        <title>Complete genome of Crassaminicella thermophila SY095.</title>
        <authorList>
            <person name="Li X."/>
        </authorList>
    </citation>
    <scope>NUCLEOTIDE SEQUENCE [LARGE SCALE GENOMIC DNA]</scope>
    <source>
        <strain evidence="2 3">SY095</strain>
    </source>
</reference>
<feature type="transmembrane region" description="Helical" evidence="1">
    <location>
        <begin position="36"/>
        <end position="55"/>
    </location>
</feature>
<keyword evidence="1" id="KW-1133">Transmembrane helix</keyword>
<gene>
    <name evidence="2" type="ORF">FQB35_12210</name>
</gene>
<dbReference type="Proteomes" id="UP000324646">
    <property type="component" value="Chromosome"/>
</dbReference>
<evidence type="ECO:0000256" key="1">
    <source>
        <dbReference type="SAM" id="Phobius"/>
    </source>
</evidence>
<keyword evidence="3" id="KW-1185">Reference proteome</keyword>
<dbReference type="RefSeq" id="WP_148810158.1">
    <property type="nucleotide sequence ID" value="NZ_CP042243.1"/>
</dbReference>
<proteinExistence type="predicted"/>
<feature type="transmembrane region" description="Helical" evidence="1">
    <location>
        <begin position="7"/>
        <end position="30"/>
    </location>
</feature>
<keyword evidence="1" id="KW-0812">Transmembrane</keyword>
<accession>A0A5C0SF97</accession>
<dbReference type="AlphaFoldDB" id="A0A5C0SF97"/>
<name>A0A5C0SF97_CRATE</name>
<sequence>MKNILITIGITIIFCIIFTLYAFDILFTMINTNGSILIIGVVFIIFTGFILALIYNMYKRIKEIKEEEKDDFSKY</sequence>
<keyword evidence="1" id="KW-0472">Membrane</keyword>
<evidence type="ECO:0000313" key="3">
    <source>
        <dbReference type="Proteomes" id="UP000324646"/>
    </source>
</evidence>
<protein>
    <submittedName>
        <fullName evidence="2">Uncharacterized protein</fullName>
    </submittedName>
</protein>
<dbReference type="KEGG" id="crs:FQB35_12210"/>
<organism evidence="2 3">
    <name type="scientific">Crassaminicella thermophila</name>
    <dbReference type="NCBI Taxonomy" id="2599308"/>
    <lineage>
        <taxon>Bacteria</taxon>
        <taxon>Bacillati</taxon>
        <taxon>Bacillota</taxon>
        <taxon>Clostridia</taxon>
        <taxon>Eubacteriales</taxon>
        <taxon>Clostridiaceae</taxon>
        <taxon>Crassaminicella</taxon>
    </lineage>
</organism>